<evidence type="ECO:0000256" key="3">
    <source>
        <dbReference type="RuleBase" id="RU362073"/>
    </source>
</evidence>
<keyword evidence="3" id="KW-0964">Secreted</keyword>
<comment type="subcellular location">
    <subcellularLocation>
        <location evidence="3">Secreted</location>
    </subcellularLocation>
    <subcellularLocation>
        <location evidence="3">Bacterial flagellum</location>
    </subcellularLocation>
</comment>
<evidence type="ECO:0000313" key="7">
    <source>
        <dbReference type="Proteomes" id="UP001243757"/>
    </source>
</evidence>
<dbReference type="Proteomes" id="UP001243757">
    <property type="component" value="Unassembled WGS sequence"/>
</dbReference>
<evidence type="ECO:0000256" key="1">
    <source>
        <dbReference type="ARBA" id="ARBA00005709"/>
    </source>
</evidence>
<keyword evidence="7" id="KW-1185">Reference proteome</keyword>
<protein>
    <recommendedName>
        <fullName evidence="3">Flagellin</fullName>
    </recommendedName>
</protein>
<reference evidence="6 7" key="1">
    <citation type="submission" date="2023-05" db="EMBL/GenBank/DDBJ databases">
        <title>Pseudodonghicola sp. nov.</title>
        <authorList>
            <person name="Huang J."/>
        </authorList>
    </citation>
    <scope>NUCLEOTIDE SEQUENCE [LARGE SCALE GENOMIC DNA]</scope>
    <source>
        <strain evidence="6 7">IC7</strain>
    </source>
</reference>
<evidence type="ECO:0000259" key="4">
    <source>
        <dbReference type="Pfam" id="PF00669"/>
    </source>
</evidence>
<gene>
    <name evidence="6" type="ORF">QO033_03475</name>
</gene>
<comment type="function">
    <text evidence="3">Flagellin is the subunit protein which polymerizes to form the filaments of bacterial flagella.</text>
</comment>
<sequence>MSWNISRVSSLQLNTANRSYVASATKLLQTAGQELSTGVKADIFADLGASAALDLTLRAREANTQAYLTSNDILDSKLQAMLTSVDAARESADSVLQTSIVNASRGTTGVSALNEEAEAALESIIASLNISFNGDYLFSGIDSDAQPLSRWDEIDTETGTSPAQLLSGIVGSGPATLAEAEDMIARFDAFFDSANADASENFEGVFFNGTPAQAADGTPSARVTARLDADQSLEYGVQANDQGFRDILKGLAMLAVVDVSTIEDDATYKAWMEAANTALGNGVEGALGASADIGFNQQVVENASTRLGDLSLVQQTQIAAYENVDPYEAATRVENLQYQLEASYTVTAKLSQMSLLNYL</sequence>
<organism evidence="6 7">
    <name type="scientific">Pseudodonghicola flavimaris</name>
    <dbReference type="NCBI Taxonomy" id="3050036"/>
    <lineage>
        <taxon>Bacteria</taxon>
        <taxon>Pseudomonadati</taxon>
        <taxon>Pseudomonadota</taxon>
        <taxon>Alphaproteobacteria</taxon>
        <taxon>Rhodobacterales</taxon>
        <taxon>Paracoccaceae</taxon>
        <taxon>Pseudodonghicola</taxon>
    </lineage>
</organism>
<evidence type="ECO:0000259" key="5">
    <source>
        <dbReference type="Pfam" id="PF00700"/>
    </source>
</evidence>
<dbReference type="PANTHER" id="PTHR42792:SF1">
    <property type="entry name" value="FLAGELLAR HOOK-ASSOCIATED PROTEIN 3"/>
    <property type="match status" value="1"/>
</dbReference>
<dbReference type="InterPro" id="IPR046358">
    <property type="entry name" value="Flagellin_C"/>
</dbReference>
<keyword evidence="6" id="KW-0966">Cell projection</keyword>
<dbReference type="Pfam" id="PF00700">
    <property type="entry name" value="Flagellin_C"/>
    <property type="match status" value="1"/>
</dbReference>
<dbReference type="InterPro" id="IPR001029">
    <property type="entry name" value="Flagellin_N"/>
</dbReference>
<dbReference type="Gene3D" id="1.20.1330.10">
    <property type="entry name" value="f41 fragment of flagellin, N-terminal domain"/>
    <property type="match status" value="1"/>
</dbReference>
<dbReference type="EMBL" id="JASNJD010000002">
    <property type="protein sequence ID" value="MDK3016720.1"/>
    <property type="molecule type" value="Genomic_DNA"/>
</dbReference>
<dbReference type="RefSeq" id="WP_284479538.1">
    <property type="nucleotide sequence ID" value="NZ_JASNJD010000002.1"/>
</dbReference>
<keyword evidence="2 3" id="KW-0975">Bacterial flagellum</keyword>
<keyword evidence="6" id="KW-0969">Cilium</keyword>
<accession>A0ABT7EWJ4</accession>
<keyword evidence="6" id="KW-0282">Flagellum</keyword>
<evidence type="ECO:0000256" key="2">
    <source>
        <dbReference type="ARBA" id="ARBA00023143"/>
    </source>
</evidence>
<dbReference type="SUPFAM" id="SSF64518">
    <property type="entry name" value="Phase 1 flagellin"/>
    <property type="match status" value="1"/>
</dbReference>
<feature type="domain" description="Flagellin N-terminal" evidence="4">
    <location>
        <begin position="8"/>
        <end position="141"/>
    </location>
</feature>
<name>A0ABT7EWJ4_9RHOB</name>
<dbReference type="Pfam" id="PF00669">
    <property type="entry name" value="Flagellin_N"/>
    <property type="match status" value="1"/>
</dbReference>
<proteinExistence type="inferred from homology"/>
<feature type="domain" description="Flagellin C-terminal" evidence="5">
    <location>
        <begin position="290"/>
        <end position="359"/>
    </location>
</feature>
<dbReference type="InterPro" id="IPR001492">
    <property type="entry name" value="Flagellin"/>
</dbReference>
<dbReference type="PANTHER" id="PTHR42792">
    <property type="entry name" value="FLAGELLIN"/>
    <property type="match status" value="1"/>
</dbReference>
<comment type="caution">
    <text evidence="6">The sequence shown here is derived from an EMBL/GenBank/DDBJ whole genome shotgun (WGS) entry which is preliminary data.</text>
</comment>
<evidence type="ECO:0000313" key="6">
    <source>
        <dbReference type="EMBL" id="MDK3016720.1"/>
    </source>
</evidence>
<comment type="similarity">
    <text evidence="1 3">Belongs to the bacterial flagellin family.</text>
</comment>